<keyword evidence="1" id="KW-0548">Nucleotidyltransferase</keyword>
<name>A0A7W6E121_9RHOB</name>
<dbReference type="EMBL" id="JACIEI010000001">
    <property type="protein sequence ID" value="MBB3992409.1"/>
    <property type="molecule type" value="Genomic_DNA"/>
</dbReference>
<dbReference type="GO" id="GO:0016779">
    <property type="term" value="F:nucleotidyltransferase activity"/>
    <property type="evidence" value="ECO:0007669"/>
    <property type="project" value="UniProtKB-KW"/>
</dbReference>
<dbReference type="AlphaFoldDB" id="A0A7W6E121"/>
<keyword evidence="2" id="KW-1185">Reference proteome</keyword>
<keyword evidence="1" id="KW-0808">Transferase</keyword>
<comment type="caution">
    <text evidence="1">The sequence shown here is derived from an EMBL/GenBank/DDBJ whole genome shotgun (WGS) entry which is preliminary data.</text>
</comment>
<reference evidence="1 2" key="1">
    <citation type="submission" date="2020-08" db="EMBL/GenBank/DDBJ databases">
        <title>Genomic Encyclopedia of Type Strains, Phase IV (KMG-IV): sequencing the most valuable type-strain genomes for metagenomic binning, comparative biology and taxonomic classification.</title>
        <authorList>
            <person name="Goeker M."/>
        </authorList>
    </citation>
    <scope>NUCLEOTIDE SEQUENCE [LARGE SCALE GENOMIC DNA]</scope>
    <source>
        <strain evidence="1 2">DSM 102234</strain>
    </source>
</reference>
<evidence type="ECO:0000313" key="2">
    <source>
        <dbReference type="Proteomes" id="UP000530268"/>
    </source>
</evidence>
<accession>A0A7W6E121</accession>
<proteinExistence type="predicted"/>
<sequence length="62" mass="7073">MLKRFSVRNLDEDAIDMLADIKAEERRELGAILEDCISAYWHELFEADASDDFLAEVGSIPK</sequence>
<gene>
    <name evidence="1" type="ORF">GGR95_000028</name>
</gene>
<evidence type="ECO:0000313" key="1">
    <source>
        <dbReference type="EMBL" id="MBB3992409.1"/>
    </source>
</evidence>
<dbReference type="RefSeq" id="WP_184561560.1">
    <property type="nucleotide sequence ID" value="NZ_JACIEI010000001.1"/>
</dbReference>
<organism evidence="1 2">
    <name type="scientific">Sulfitobacter undariae</name>
    <dbReference type="NCBI Taxonomy" id="1563671"/>
    <lineage>
        <taxon>Bacteria</taxon>
        <taxon>Pseudomonadati</taxon>
        <taxon>Pseudomonadota</taxon>
        <taxon>Alphaproteobacteria</taxon>
        <taxon>Rhodobacterales</taxon>
        <taxon>Roseobacteraceae</taxon>
        <taxon>Sulfitobacter</taxon>
    </lineage>
</organism>
<dbReference type="Proteomes" id="UP000530268">
    <property type="component" value="Unassembled WGS sequence"/>
</dbReference>
<protein>
    <submittedName>
        <fullName evidence="1">Galactose-1-phosphate uridylyltransferase</fullName>
    </submittedName>
</protein>